<evidence type="ECO:0000313" key="3">
    <source>
        <dbReference type="Proteomes" id="UP000321304"/>
    </source>
</evidence>
<protein>
    <submittedName>
        <fullName evidence="2">Uncharacterized protein</fullName>
    </submittedName>
</protein>
<proteinExistence type="predicted"/>
<keyword evidence="1" id="KW-1133">Transmembrane helix</keyword>
<dbReference type="OrthoDB" id="8447533at2"/>
<feature type="transmembrane region" description="Helical" evidence="1">
    <location>
        <begin position="6"/>
        <end position="26"/>
    </location>
</feature>
<gene>
    <name evidence="2" type="ORF">FBZ93_12215</name>
</gene>
<dbReference type="AlphaFoldDB" id="A0A560KYT7"/>
<dbReference type="Proteomes" id="UP000321304">
    <property type="component" value="Unassembled WGS sequence"/>
</dbReference>
<name>A0A560KYT7_9BRAD</name>
<reference evidence="2 3" key="1">
    <citation type="submission" date="2019-06" db="EMBL/GenBank/DDBJ databases">
        <title>Genomic Encyclopedia of Type Strains, Phase IV (KMG-V): Genome sequencing to study the core and pangenomes of soil and plant-associated prokaryotes.</title>
        <authorList>
            <person name="Whitman W."/>
        </authorList>
    </citation>
    <scope>NUCLEOTIDE SEQUENCE [LARGE SCALE GENOMIC DNA]</scope>
    <source>
        <strain evidence="2 3">BR 10355</strain>
    </source>
</reference>
<dbReference type="RefSeq" id="WP_146992654.1">
    <property type="nucleotide sequence ID" value="NZ_VITY01000022.1"/>
</dbReference>
<keyword evidence="3" id="KW-1185">Reference proteome</keyword>
<sequence>MEFAEAPSPFLFVYMLGFLCATGHFYRDRKVPMGPKQVVASVAWPIWWPIANGFGGLVDAIDTAVTATDGRKSASFGLGLAVGH</sequence>
<organism evidence="2 3">
    <name type="scientific">Bradyrhizobium macuxiense</name>
    <dbReference type="NCBI Taxonomy" id="1755647"/>
    <lineage>
        <taxon>Bacteria</taxon>
        <taxon>Pseudomonadati</taxon>
        <taxon>Pseudomonadota</taxon>
        <taxon>Alphaproteobacteria</taxon>
        <taxon>Hyphomicrobiales</taxon>
        <taxon>Nitrobacteraceae</taxon>
        <taxon>Bradyrhizobium</taxon>
    </lineage>
</organism>
<keyword evidence="1" id="KW-0472">Membrane</keyword>
<dbReference type="EMBL" id="VITY01000022">
    <property type="protein sequence ID" value="TWB87234.1"/>
    <property type="molecule type" value="Genomic_DNA"/>
</dbReference>
<evidence type="ECO:0000256" key="1">
    <source>
        <dbReference type="SAM" id="Phobius"/>
    </source>
</evidence>
<evidence type="ECO:0000313" key="2">
    <source>
        <dbReference type="EMBL" id="TWB87234.1"/>
    </source>
</evidence>
<accession>A0A560KYT7</accession>
<comment type="caution">
    <text evidence="2">The sequence shown here is derived from an EMBL/GenBank/DDBJ whole genome shotgun (WGS) entry which is preliminary data.</text>
</comment>
<keyword evidence="1" id="KW-0812">Transmembrane</keyword>